<evidence type="ECO:0008006" key="3">
    <source>
        <dbReference type="Google" id="ProtNLM"/>
    </source>
</evidence>
<reference evidence="1 2" key="1">
    <citation type="submission" date="2016-10" db="EMBL/GenBank/DDBJ databases">
        <authorList>
            <person name="Varghese N."/>
            <person name="Submissions S."/>
        </authorList>
    </citation>
    <scope>NUCLEOTIDE SEQUENCE [LARGE SCALE GENOMIC DNA]</scope>
    <source>
        <strain evidence="1 2">DSM 9169</strain>
    </source>
</reference>
<protein>
    <recommendedName>
        <fullName evidence="3">DUF1850 domain-containing protein</fullName>
    </recommendedName>
</protein>
<dbReference type="EMBL" id="LT629792">
    <property type="protein sequence ID" value="SDT89872.1"/>
    <property type="molecule type" value="Genomic_DNA"/>
</dbReference>
<evidence type="ECO:0000313" key="1">
    <source>
        <dbReference type="EMBL" id="SDT89872.1"/>
    </source>
</evidence>
<dbReference type="Pfam" id="PF08905">
    <property type="entry name" value="DUF1850"/>
    <property type="match status" value="1"/>
</dbReference>
<keyword evidence="2" id="KW-1185">Reference proteome</keyword>
<evidence type="ECO:0000313" key="2">
    <source>
        <dbReference type="Proteomes" id="UP000198976"/>
    </source>
</evidence>
<proteinExistence type="predicted"/>
<accession>A0ABY0V6M2</accession>
<gene>
    <name evidence="1" type="ORF">SAMN04489714_0693</name>
</gene>
<sequence length="167" mass="18208">MHPKTLHSLNKSPRIVAAVVGIALVATGAMCGAYATALHAAPSIIIEDQETGQEYFRFAATDDEPITMKWIHSIEKEPWVEYYTVHGDHLQLDAIDIKSYGAGVPADPGGVTTVKDGVIHTEGINRTIPELTWAHSHDTHTTLTVGTHVIAPTDLPHHALVRLRIQE</sequence>
<dbReference type="RefSeq" id="WP_082628486.1">
    <property type="nucleotide sequence ID" value="NZ_LT629792.1"/>
</dbReference>
<dbReference type="Proteomes" id="UP000198976">
    <property type="component" value="Chromosome I"/>
</dbReference>
<dbReference type="InterPro" id="IPR015001">
    <property type="entry name" value="DUF1850"/>
</dbReference>
<organism evidence="1 2">
    <name type="scientific">Schaalia radingae</name>
    <dbReference type="NCBI Taxonomy" id="131110"/>
    <lineage>
        <taxon>Bacteria</taxon>
        <taxon>Bacillati</taxon>
        <taxon>Actinomycetota</taxon>
        <taxon>Actinomycetes</taxon>
        <taxon>Actinomycetales</taxon>
        <taxon>Actinomycetaceae</taxon>
        <taxon>Schaalia</taxon>
    </lineage>
</organism>
<name>A0ABY0V6M2_9ACTO</name>